<sequence length="75" mass="7710">MLVLFQEAPPASSSSLLTRMASGNSSAAKVFAEVAEAITSSLAAASTMCSFANVPSPPQVANPKSHQPELRGPEH</sequence>
<evidence type="ECO:0000313" key="2">
    <source>
        <dbReference type="EMBL" id="RKO84639.1"/>
    </source>
</evidence>
<feature type="region of interest" description="Disordered" evidence="1">
    <location>
        <begin position="53"/>
        <end position="75"/>
    </location>
</feature>
<dbReference type="AlphaFoldDB" id="A0A4P9VY13"/>
<dbReference type="Proteomes" id="UP000269721">
    <property type="component" value="Unassembled WGS sequence"/>
</dbReference>
<feature type="compositionally biased region" description="Basic and acidic residues" evidence="1">
    <location>
        <begin position="66"/>
        <end position="75"/>
    </location>
</feature>
<evidence type="ECO:0000313" key="3">
    <source>
        <dbReference type="Proteomes" id="UP000269721"/>
    </source>
</evidence>
<organism evidence="2 3">
    <name type="scientific">Blyttiomyces helicus</name>
    <dbReference type="NCBI Taxonomy" id="388810"/>
    <lineage>
        <taxon>Eukaryota</taxon>
        <taxon>Fungi</taxon>
        <taxon>Fungi incertae sedis</taxon>
        <taxon>Chytridiomycota</taxon>
        <taxon>Chytridiomycota incertae sedis</taxon>
        <taxon>Chytridiomycetes</taxon>
        <taxon>Chytridiomycetes incertae sedis</taxon>
        <taxon>Blyttiomyces</taxon>
    </lineage>
</organism>
<proteinExistence type="predicted"/>
<evidence type="ECO:0000256" key="1">
    <source>
        <dbReference type="SAM" id="MobiDB-lite"/>
    </source>
</evidence>
<keyword evidence="3" id="KW-1185">Reference proteome</keyword>
<protein>
    <submittedName>
        <fullName evidence="2">Uncharacterized protein</fullName>
    </submittedName>
</protein>
<dbReference type="EMBL" id="KZ999895">
    <property type="protein sequence ID" value="RKO84639.1"/>
    <property type="molecule type" value="Genomic_DNA"/>
</dbReference>
<name>A0A4P9VY13_9FUNG</name>
<gene>
    <name evidence="2" type="ORF">BDK51DRAFT_48822</name>
</gene>
<reference evidence="3" key="1">
    <citation type="journal article" date="2018" name="Nat. Microbiol.">
        <title>Leveraging single-cell genomics to expand the fungal tree of life.</title>
        <authorList>
            <person name="Ahrendt S.R."/>
            <person name="Quandt C.A."/>
            <person name="Ciobanu D."/>
            <person name="Clum A."/>
            <person name="Salamov A."/>
            <person name="Andreopoulos B."/>
            <person name="Cheng J.F."/>
            <person name="Woyke T."/>
            <person name="Pelin A."/>
            <person name="Henrissat B."/>
            <person name="Reynolds N.K."/>
            <person name="Benny G.L."/>
            <person name="Smith M.E."/>
            <person name="James T.Y."/>
            <person name="Grigoriev I.V."/>
        </authorList>
    </citation>
    <scope>NUCLEOTIDE SEQUENCE [LARGE SCALE GENOMIC DNA]</scope>
</reference>
<accession>A0A4P9VY13</accession>